<protein>
    <submittedName>
        <fullName evidence="1">Uncharacterized protein</fullName>
    </submittedName>
</protein>
<evidence type="ECO:0000313" key="2">
    <source>
        <dbReference type="Proteomes" id="UP000199048"/>
    </source>
</evidence>
<accession>A0A1I4PY94</accession>
<dbReference type="EMBL" id="FOTK01000027">
    <property type="protein sequence ID" value="SFM32586.1"/>
    <property type="molecule type" value="Genomic_DNA"/>
</dbReference>
<gene>
    <name evidence="1" type="ORF">SAMN05192568_102717</name>
</gene>
<dbReference type="AlphaFoldDB" id="A0A1I4PY94"/>
<keyword evidence="2" id="KW-1185">Reference proteome</keyword>
<reference evidence="2" key="1">
    <citation type="submission" date="2016-10" db="EMBL/GenBank/DDBJ databases">
        <authorList>
            <person name="Varghese N."/>
            <person name="Submissions S."/>
        </authorList>
    </citation>
    <scope>NUCLEOTIDE SEQUENCE [LARGE SCALE GENOMIC DNA]</scope>
    <source>
        <strain evidence="2">BL36</strain>
    </source>
</reference>
<dbReference type="RefSeq" id="WP_092044117.1">
    <property type="nucleotide sequence ID" value="NZ_FOTK01000027.1"/>
</dbReference>
<sequence>MAIGPEGIQGPAQIEFRFHRDGKPLELDGLIDRTFRIERFRGLVQATVAFGFWLQDIPAFTDRGWLLARRHLEDLRLLESGLRHHDVAAVALHLMATEIASGADEDWPYVPRLRFDFVGAYRLNPTGFRFQVHGAPYALLILAGICGCTAAYKEMNAVTCEELVHAAEREQIAGLERMHRREGRWTASLAESHERVVQSSRLATRECHVLFPDVDIDISLTPRPHFEVRIKQRPENPTQHPVPGR</sequence>
<name>A0A1I4PY94_9HYPH</name>
<dbReference type="OrthoDB" id="9934643at2"/>
<dbReference type="Proteomes" id="UP000199048">
    <property type="component" value="Unassembled WGS sequence"/>
</dbReference>
<proteinExistence type="predicted"/>
<evidence type="ECO:0000313" key="1">
    <source>
        <dbReference type="EMBL" id="SFM32586.1"/>
    </source>
</evidence>
<organism evidence="1 2">
    <name type="scientific">Methylobacterium pseudosasicola</name>
    <dbReference type="NCBI Taxonomy" id="582667"/>
    <lineage>
        <taxon>Bacteria</taxon>
        <taxon>Pseudomonadati</taxon>
        <taxon>Pseudomonadota</taxon>
        <taxon>Alphaproteobacteria</taxon>
        <taxon>Hyphomicrobiales</taxon>
        <taxon>Methylobacteriaceae</taxon>
        <taxon>Methylobacterium</taxon>
    </lineage>
</organism>